<dbReference type="CDD" id="cd07721">
    <property type="entry name" value="yflN-like_MBL-fold"/>
    <property type="match status" value="1"/>
</dbReference>
<keyword evidence="3" id="KW-1185">Reference proteome</keyword>
<dbReference type="Proteomes" id="UP000608955">
    <property type="component" value="Unassembled WGS sequence"/>
</dbReference>
<comment type="caution">
    <text evidence="2">The sequence shown here is derived from an EMBL/GenBank/DDBJ whole genome shotgun (WGS) entry which is preliminary data.</text>
</comment>
<gene>
    <name evidence="2" type="ORF">GCM10010508_46670</name>
</gene>
<reference evidence="2" key="1">
    <citation type="journal article" date="2014" name="Int. J. Syst. Evol. Microbiol.">
        <title>Complete genome sequence of Corynebacterium casei LMG S-19264T (=DSM 44701T), isolated from a smear-ripened cheese.</title>
        <authorList>
            <consortium name="US DOE Joint Genome Institute (JGI-PGF)"/>
            <person name="Walter F."/>
            <person name="Albersmeier A."/>
            <person name="Kalinowski J."/>
            <person name="Ruckert C."/>
        </authorList>
    </citation>
    <scope>NUCLEOTIDE SEQUENCE</scope>
    <source>
        <strain evidence="2">JCM 4654</strain>
    </source>
</reference>
<accession>A0A919CXD0</accession>
<feature type="domain" description="Metallo-beta-lactamase" evidence="1">
    <location>
        <begin position="16"/>
        <end position="207"/>
    </location>
</feature>
<organism evidence="2 3">
    <name type="scientific">Streptomyces naganishii JCM 4654</name>
    <dbReference type="NCBI Taxonomy" id="1306179"/>
    <lineage>
        <taxon>Bacteria</taxon>
        <taxon>Bacillati</taxon>
        <taxon>Actinomycetota</taxon>
        <taxon>Actinomycetes</taxon>
        <taxon>Kitasatosporales</taxon>
        <taxon>Streptomycetaceae</taxon>
        <taxon>Streptomyces</taxon>
    </lineage>
</organism>
<reference evidence="2" key="2">
    <citation type="submission" date="2020-09" db="EMBL/GenBank/DDBJ databases">
        <authorList>
            <person name="Sun Q."/>
            <person name="Ohkuma M."/>
        </authorList>
    </citation>
    <scope>NUCLEOTIDE SEQUENCE</scope>
    <source>
        <strain evidence="2">JCM 4654</strain>
    </source>
</reference>
<dbReference type="InterPro" id="IPR001279">
    <property type="entry name" value="Metallo-B-lactamas"/>
</dbReference>
<dbReference type="InterPro" id="IPR036866">
    <property type="entry name" value="RibonucZ/Hydroxyglut_hydro"/>
</dbReference>
<dbReference type="SUPFAM" id="SSF56281">
    <property type="entry name" value="Metallo-hydrolase/oxidoreductase"/>
    <property type="match status" value="1"/>
</dbReference>
<evidence type="ECO:0000313" key="3">
    <source>
        <dbReference type="Proteomes" id="UP000608955"/>
    </source>
</evidence>
<evidence type="ECO:0000313" key="2">
    <source>
        <dbReference type="EMBL" id="GHD92721.1"/>
    </source>
</evidence>
<dbReference type="AlphaFoldDB" id="A0A919CXD0"/>
<proteinExistence type="predicted"/>
<protein>
    <submittedName>
        <fullName evidence="2">Metallo-beta-lactamase superfamily protein</fullName>
    </submittedName>
</protein>
<dbReference type="EMBL" id="BMVF01000013">
    <property type="protein sequence ID" value="GHD92721.1"/>
    <property type="molecule type" value="Genomic_DNA"/>
</dbReference>
<evidence type="ECO:0000259" key="1">
    <source>
        <dbReference type="SMART" id="SM00849"/>
    </source>
</evidence>
<dbReference type="Pfam" id="PF00753">
    <property type="entry name" value="Lactamase_B"/>
    <property type="match status" value="1"/>
</dbReference>
<dbReference type="Gene3D" id="3.60.15.10">
    <property type="entry name" value="Ribonuclease Z/Hydroxyacylglutathione hydrolase-like"/>
    <property type="match status" value="1"/>
</dbReference>
<sequence>MPLLAPGVIHIATSKTNNAYLIDGDDGLTLVDVGSGKAVDLLLHTMTELGRDPADLNRIVLTHAHPDHVQGAPALREHTGARVLIHAADAAWLADGRVPADGRSSPAARRFDQLPAAHWTPFKPDATVEDGELIAASGGLRVIHTPGHSPGHIALLHEPTRTVLVGDAVFHARRLGYGPATFAAEPAARASGAARIPTNVTAVGFGHGAPLTGPAVEAFQAFLAQQR</sequence>
<dbReference type="InterPro" id="IPR050855">
    <property type="entry name" value="NDM-1-like"/>
</dbReference>
<dbReference type="SMART" id="SM00849">
    <property type="entry name" value="Lactamase_B"/>
    <property type="match status" value="1"/>
</dbReference>
<dbReference type="PANTHER" id="PTHR42951:SF17">
    <property type="entry name" value="METALLO-BETA-LACTAMASE DOMAIN-CONTAINING PROTEIN"/>
    <property type="match status" value="1"/>
</dbReference>
<dbReference type="PANTHER" id="PTHR42951">
    <property type="entry name" value="METALLO-BETA-LACTAMASE DOMAIN-CONTAINING"/>
    <property type="match status" value="1"/>
</dbReference>
<name>A0A919CXD0_9ACTN</name>